<dbReference type="InterPro" id="IPR010982">
    <property type="entry name" value="Lambda_DNA-bd_dom_sf"/>
</dbReference>
<dbReference type="EMBL" id="BAAAZG010000024">
    <property type="protein sequence ID" value="GAA4077119.1"/>
    <property type="molecule type" value="Genomic_DNA"/>
</dbReference>
<dbReference type="RefSeq" id="WP_344949006.1">
    <property type="nucleotide sequence ID" value="NZ_BAAAZG010000024.1"/>
</dbReference>
<evidence type="ECO:0000313" key="1">
    <source>
        <dbReference type="EMBL" id="GAA4077119.1"/>
    </source>
</evidence>
<keyword evidence="2" id="KW-1185">Reference proteome</keyword>
<accession>A0ABP7VZC1</accession>
<dbReference type="Gene3D" id="1.10.260.40">
    <property type="entry name" value="lambda repressor-like DNA-binding domains"/>
    <property type="match status" value="1"/>
</dbReference>
<dbReference type="Pfam" id="PF13560">
    <property type="entry name" value="HTH_31"/>
    <property type="match status" value="1"/>
</dbReference>
<dbReference type="InterPro" id="IPR001387">
    <property type="entry name" value="Cro/C1-type_HTH"/>
</dbReference>
<reference evidence="2" key="1">
    <citation type="journal article" date="2019" name="Int. J. Syst. Evol. Microbiol.">
        <title>The Global Catalogue of Microorganisms (GCM) 10K type strain sequencing project: providing services to taxonomists for standard genome sequencing and annotation.</title>
        <authorList>
            <consortium name="The Broad Institute Genomics Platform"/>
            <consortium name="The Broad Institute Genome Sequencing Center for Infectious Disease"/>
            <person name="Wu L."/>
            <person name="Ma J."/>
        </authorList>
    </citation>
    <scope>NUCLEOTIDE SEQUENCE [LARGE SCALE GENOMIC DNA]</scope>
    <source>
        <strain evidence="2">JCM 16702</strain>
    </source>
</reference>
<dbReference type="SUPFAM" id="SSF47413">
    <property type="entry name" value="lambda repressor-like DNA-binding domains"/>
    <property type="match status" value="1"/>
</dbReference>
<dbReference type="Proteomes" id="UP001500683">
    <property type="component" value="Unassembled WGS sequence"/>
</dbReference>
<name>A0ABP7VZC1_9ACTN</name>
<organism evidence="1 2">
    <name type="scientific">Actinomadura miaoliensis</name>
    <dbReference type="NCBI Taxonomy" id="430685"/>
    <lineage>
        <taxon>Bacteria</taxon>
        <taxon>Bacillati</taxon>
        <taxon>Actinomycetota</taxon>
        <taxon>Actinomycetes</taxon>
        <taxon>Streptosporangiales</taxon>
        <taxon>Thermomonosporaceae</taxon>
        <taxon>Actinomadura</taxon>
    </lineage>
</organism>
<gene>
    <name evidence="1" type="ORF">GCM10022214_38400</name>
</gene>
<protein>
    <submittedName>
        <fullName evidence="1">Helix-turn-helix transcriptional regulator</fullName>
    </submittedName>
</protein>
<dbReference type="CDD" id="cd00093">
    <property type="entry name" value="HTH_XRE"/>
    <property type="match status" value="1"/>
</dbReference>
<evidence type="ECO:0000313" key="2">
    <source>
        <dbReference type="Proteomes" id="UP001500683"/>
    </source>
</evidence>
<comment type="caution">
    <text evidence="1">The sequence shown here is derived from an EMBL/GenBank/DDBJ whole genome shotgun (WGS) entry which is preliminary data.</text>
</comment>
<proteinExistence type="predicted"/>
<sequence>MPRRASDPIVIPDSLWQRPQMAEALRARSIGVVFRLVRQHAGASQTQIGIACGMSQGTVSIYMKQGGRQVQTLDVLERIADGLNMPDTARMTLGLAPRTFDPSAAPTTNATVITRPDESAVLAASGFLDSLDVEPDVQQEGQPVRRRTFHKITGAGVFNAILADLPGDGAPLEGVDAFTAALAGYPDIGSPPSRNTVDLTRLTNAVAAAKRNYQDCGYSIIIDSLPRLLVDLRTACEAHDGDARLRVEALSAEAHHVAASILLKLDHEGLAWLAWLAADRSMQAARHSQDLTIIGSSARIVTHALMHGGHHGAATQTARTFAERIHRDADDKTPAFLSVYGALLLRGAVAAGQRNDRDTAATLLDEAEDAARRLGGDFNHRWTAFGPTNVQLHRVNIALQLGDAGAAIHQARRVNLDRIPQTERKVTLLIDTSRALTQWGKHDKAYDMLSFAHSLAPEEISQRPSSHRMMRELMTTAPPSTKRDLREFAAQIGVRL</sequence>